<dbReference type="InterPro" id="IPR021731">
    <property type="entry name" value="AMIN_dom"/>
</dbReference>
<dbReference type="PROSITE" id="PS52016">
    <property type="entry name" value="TONB_DEPENDENT_REC_3"/>
    <property type="match status" value="1"/>
</dbReference>
<dbReference type="CDD" id="cd01347">
    <property type="entry name" value="ligand_gated_channel"/>
    <property type="match status" value="1"/>
</dbReference>
<keyword evidence="9 11" id="KW-0472">Membrane</keyword>
<evidence type="ECO:0000256" key="5">
    <source>
        <dbReference type="ARBA" id="ARBA00022692"/>
    </source>
</evidence>
<feature type="domain" description="TonB-dependent receptor plug" evidence="14">
    <location>
        <begin position="224"/>
        <end position="329"/>
    </location>
</feature>
<keyword evidence="4" id="KW-0410">Iron transport</keyword>
<comment type="similarity">
    <text evidence="11 12">Belongs to the TonB-dependent receptor family.</text>
</comment>
<dbReference type="InterPro" id="IPR000531">
    <property type="entry name" value="Beta-barrel_TonB"/>
</dbReference>
<dbReference type="RefSeq" id="WP_102181335.1">
    <property type="nucleotide sequence ID" value="NZ_NMQE01000258.1"/>
</dbReference>
<dbReference type="PANTHER" id="PTHR32552">
    <property type="entry name" value="FERRICHROME IRON RECEPTOR-RELATED"/>
    <property type="match status" value="1"/>
</dbReference>
<name>A0A2N6LHX3_9CYAN</name>
<dbReference type="Pfam" id="PF07715">
    <property type="entry name" value="Plug"/>
    <property type="match status" value="1"/>
</dbReference>
<dbReference type="PANTHER" id="PTHR32552:SF81">
    <property type="entry name" value="TONB-DEPENDENT OUTER MEMBRANE RECEPTOR"/>
    <property type="match status" value="1"/>
</dbReference>
<evidence type="ECO:0000259" key="15">
    <source>
        <dbReference type="Pfam" id="PF11741"/>
    </source>
</evidence>
<evidence type="ECO:0000259" key="14">
    <source>
        <dbReference type="Pfam" id="PF07715"/>
    </source>
</evidence>
<accession>A0A2N6LHX3</accession>
<gene>
    <name evidence="16" type="ORF">CEN46_09375</name>
</gene>
<evidence type="ECO:0000256" key="4">
    <source>
        <dbReference type="ARBA" id="ARBA00022496"/>
    </source>
</evidence>
<evidence type="ECO:0000256" key="3">
    <source>
        <dbReference type="ARBA" id="ARBA00022452"/>
    </source>
</evidence>
<dbReference type="GO" id="GO:0009279">
    <property type="term" value="C:cell outer membrane"/>
    <property type="evidence" value="ECO:0007669"/>
    <property type="project" value="UniProtKB-SubCell"/>
</dbReference>
<comment type="caution">
    <text evidence="16">The sequence shown here is derived from an EMBL/GenBank/DDBJ whole genome shotgun (WGS) entry which is preliminary data.</text>
</comment>
<evidence type="ECO:0000256" key="6">
    <source>
        <dbReference type="ARBA" id="ARBA00023004"/>
    </source>
</evidence>
<keyword evidence="16" id="KW-0675">Receptor</keyword>
<dbReference type="InterPro" id="IPR012910">
    <property type="entry name" value="Plug_dom"/>
</dbReference>
<keyword evidence="3 11" id="KW-1134">Transmembrane beta strand</keyword>
<evidence type="ECO:0000256" key="1">
    <source>
        <dbReference type="ARBA" id="ARBA00004571"/>
    </source>
</evidence>
<keyword evidence="8 12" id="KW-0798">TonB box</keyword>
<dbReference type="GO" id="GO:0006826">
    <property type="term" value="P:iron ion transport"/>
    <property type="evidence" value="ECO:0007669"/>
    <property type="project" value="UniProtKB-KW"/>
</dbReference>
<dbReference type="Pfam" id="PF11741">
    <property type="entry name" value="AMIN"/>
    <property type="match status" value="1"/>
</dbReference>
<dbReference type="InterPro" id="IPR036942">
    <property type="entry name" value="Beta-barrel_TonB_sf"/>
</dbReference>
<evidence type="ECO:0000256" key="12">
    <source>
        <dbReference type="RuleBase" id="RU003357"/>
    </source>
</evidence>
<protein>
    <submittedName>
        <fullName evidence="16">TonB-dependent receptor</fullName>
    </submittedName>
</protein>
<keyword evidence="5 11" id="KW-0812">Transmembrane</keyword>
<feature type="domain" description="AMIN" evidence="15">
    <location>
        <begin position="100"/>
        <end position="179"/>
    </location>
</feature>
<reference evidence="16 17" key="1">
    <citation type="submission" date="2017-07" db="EMBL/GenBank/DDBJ databases">
        <title>Genomes of Fischerella (Mastigocladus) sp. strains.</title>
        <authorList>
            <person name="Miller S.R."/>
        </authorList>
    </citation>
    <scope>NUCLEOTIDE SEQUENCE [LARGE SCALE GENOMIC DNA]</scope>
    <source>
        <strain evidence="16 17">CCMEE 5318</strain>
    </source>
</reference>
<proteinExistence type="inferred from homology"/>
<keyword evidence="2 11" id="KW-0813">Transport</keyword>
<keyword evidence="6" id="KW-0408">Iron</keyword>
<dbReference type="EMBL" id="NMQE01000258">
    <property type="protein sequence ID" value="PMB23821.1"/>
    <property type="molecule type" value="Genomic_DNA"/>
</dbReference>
<comment type="subcellular location">
    <subcellularLocation>
        <location evidence="1 11">Cell outer membrane</location>
        <topology evidence="1 11">Multi-pass membrane protein</topology>
    </subcellularLocation>
</comment>
<evidence type="ECO:0000256" key="11">
    <source>
        <dbReference type="PROSITE-ProRule" id="PRU01360"/>
    </source>
</evidence>
<evidence type="ECO:0000256" key="8">
    <source>
        <dbReference type="ARBA" id="ARBA00023077"/>
    </source>
</evidence>
<sequence>MKRKRLAISLSIIFLKAGWVFALILIAQPVQADLIKKTKENIQDIKKENSQQTKCLSLQIKNLKCKNINPITPNSIEEFPHPVTSAESLLVQSSVVQVTNVQLNSMDDGIEVILETAGGETLQVVTTSKGNSLIIDIPNAQLDLPQGKEFRQEKPFSGIASVNVAASGNNSIQVIVTGVDGVPTGEILQNQPGLVVSVTPPETAGAEDADIEIIVTAEKTPEDLQNVPISITALTEEELEDAQIDSLQGIANNTPNFSIFSQGGRTFTYYNIRGLGNNGFSGDSVAFYIDDVPFDSGRFIDLDLIDLERVEVLRGPQNTLYGRNTQGGVVNIITKLPTNIPESRIGASYGNYNSRNLQYSFSGAVIPDKLSLRFSGNYEAQDGFYKNTFLDENVGKRFGIAGRGQLLWQPSDEWTISFNTFGSYNDDEFSPFSFFKQSDPFKIEQDFIGYNELSTNAQALKIAYNGSAFRTTSVTTRRFSNQFQSTDGDVSPAPLARYINEFNSTVWTQEIRFQSPLDSDQFRWLFGGYYESYEYNTVADGFRLTEQGASAFGFPAPGTDRASGELYRNTYAVFGQVDYKPIPPLTLTAGLRYESNKTRLDRRRNYELAAGGSFPIGETVNDVEQNSDELIPRLAVEYRFNPNLMVYTSITRGYKPGGLNYRADTEVGRPFEEETSWNYEVGLKSSWFDNRLTANLAVFNTQVDNYQVPLPDISGQFRNIVNAGVSITGFELELKAEPIDGFNLITGFGYIDGKFTDYTNPFTGQNFNGNRLTYTPKFTYNLAAQYRSPGGGIFARMELQGFGTYFFDDANEIQQDPFALVNARIGYEGKNYGVYLFANNIFDTEYVTSAFAFPPRILASYGNPVTYGIQVRASF</sequence>
<evidence type="ECO:0000256" key="7">
    <source>
        <dbReference type="ARBA" id="ARBA00023065"/>
    </source>
</evidence>
<dbReference type="AlphaFoldDB" id="A0A2N6LHX3"/>
<evidence type="ECO:0000256" key="10">
    <source>
        <dbReference type="ARBA" id="ARBA00023237"/>
    </source>
</evidence>
<feature type="domain" description="TonB-dependent receptor-like beta-barrel" evidence="13">
    <location>
        <begin position="349"/>
        <end position="841"/>
    </location>
</feature>
<dbReference type="Proteomes" id="UP000235081">
    <property type="component" value="Unassembled WGS sequence"/>
</dbReference>
<organism evidence="16 17">
    <name type="scientific">Fischerella thermalis CCMEE 5318</name>
    <dbReference type="NCBI Taxonomy" id="2019666"/>
    <lineage>
        <taxon>Bacteria</taxon>
        <taxon>Bacillati</taxon>
        <taxon>Cyanobacteriota</taxon>
        <taxon>Cyanophyceae</taxon>
        <taxon>Nostocales</taxon>
        <taxon>Hapalosiphonaceae</taxon>
        <taxon>Fischerella</taxon>
    </lineage>
</organism>
<evidence type="ECO:0000313" key="16">
    <source>
        <dbReference type="EMBL" id="PMB23821.1"/>
    </source>
</evidence>
<evidence type="ECO:0000259" key="13">
    <source>
        <dbReference type="Pfam" id="PF00593"/>
    </source>
</evidence>
<evidence type="ECO:0000256" key="9">
    <source>
        <dbReference type="ARBA" id="ARBA00023136"/>
    </source>
</evidence>
<dbReference type="Pfam" id="PF00593">
    <property type="entry name" value="TonB_dep_Rec_b-barrel"/>
    <property type="match status" value="1"/>
</dbReference>
<evidence type="ECO:0000256" key="2">
    <source>
        <dbReference type="ARBA" id="ARBA00022448"/>
    </source>
</evidence>
<dbReference type="InterPro" id="IPR039426">
    <property type="entry name" value="TonB-dep_rcpt-like"/>
</dbReference>
<dbReference type="SUPFAM" id="SSF56935">
    <property type="entry name" value="Porins"/>
    <property type="match status" value="1"/>
</dbReference>
<dbReference type="Gene3D" id="2.40.170.20">
    <property type="entry name" value="TonB-dependent receptor, beta-barrel domain"/>
    <property type="match status" value="1"/>
</dbReference>
<evidence type="ECO:0000313" key="17">
    <source>
        <dbReference type="Proteomes" id="UP000235081"/>
    </source>
</evidence>
<keyword evidence="7" id="KW-0406">Ion transport</keyword>
<keyword evidence="10 11" id="KW-0998">Cell outer membrane</keyword>